<comment type="caution">
    <text evidence="8">The sequence shown here is derived from an EMBL/GenBank/DDBJ whole genome shotgun (WGS) entry which is preliminary data.</text>
</comment>
<dbReference type="GO" id="GO:0005886">
    <property type="term" value="C:plasma membrane"/>
    <property type="evidence" value="ECO:0007669"/>
    <property type="project" value="UniProtKB-SubCell"/>
</dbReference>
<dbReference type="EMBL" id="DQHO01000022">
    <property type="protein sequence ID" value="HCS93747.1"/>
    <property type="molecule type" value="Genomic_DNA"/>
</dbReference>
<comment type="subcellular location">
    <subcellularLocation>
        <location evidence="7">Cell membrane</location>
        <topology evidence="7">Single-pass membrane protein</topology>
    </subcellularLocation>
</comment>
<dbReference type="PANTHER" id="PTHR30518:SF2">
    <property type="entry name" value="ENDOLYTIC MUREIN TRANSGLYCOSYLASE"/>
    <property type="match status" value="1"/>
</dbReference>
<evidence type="ECO:0000256" key="1">
    <source>
        <dbReference type="ARBA" id="ARBA00022475"/>
    </source>
</evidence>
<feature type="transmembrane region" description="Helical" evidence="7">
    <location>
        <begin position="30"/>
        <end position="53"/>
    </location>
</feature>
<evidence type="ECO:0000256" key="4">
    <source>
        <dbReference type="ARBA" id="ARBA00023136"/>
    </source>
</evidence>
<keyword evidence="5 7" id="KW-0456">Lyase</keyword>
<dbReference type="InterPro" id="IPR003770">
    <property type="entry name" value="MLTG-like"/>
</dbReference>
<evidence type="ECO:0000256" key="6">
    <source>
        <dbReference type="ARBA" id="ARBA00023316"/>
    </source>
</evidence>
<evidence type="ECO:0000256" key="2">
    <source>
        <dbReference type="ARBA" id="ARBA00022692"/>
    </source>
</evidence>
<dbReference type="CDD" id="cd08010">
    <property type="entry name" value="MltG_like"/>
    <property type="match status" value="1"/>
</dbReference>
<sequence length="379" mass="43138">MKPREKKAYKERLKAKRYERDKEQSIARKIVWVIVTILLTLMLIVGVIGYRYVNDALLPVSNDTKTEEIEIPLGTSTSGIANILEENHIIKDARIFSIYLKFQNASEFRAGYYELSPSMTLDQIILTLEKGGSDSSSAEKVLVREGDTVDQIGDEVADKTSFTKDDFMKAVDDDALFDELLKEYPDLLTDVSKTENVMHRLEGYLFPATYDYSDSSDIKDLIKQMVAKTNEVMTPYLPKIMQSEYNVQQILTIASLVEREGVTEEDRQKIAGVFYNRLNTDMMIQSDISVLYALGEHKEYVTIKDTQVDSPYNLYLHTGLGPGPFGNPSEQAIAATLNPIDSNYYYFVADISTGKVYFAETYEEHLKLQEEYVKDPNES</sequence>
<reference evidence="8 9" key="1">
    <citation type="journal article" date="2018" name="Nat. Biotechnol.">
        <title>A standardized bacterial taxonomy based on genome phylogeny substantially revises the tree of life.</title>
        <authorList>
            <person name="Parks D.H."/>
            <person name="Chuvochina M."/>
            <person name="Waite D.W."/>
            <person name="Rinke C."/>
            <person name="Skarshewski A."/>
            <person name="Chaumeil P.A."/>
            <person name="Hugenholtz P."/>
        </authorList>
    </citation>
    <scope>NUCLEOTIDE SEQUENCE [LARGE SCALE GENOMIC DNA]</scope>
    <source>
        <strain evidence="8">UBA11306</strain>
    </source>
</reference>
<dbReference type="GO" id="GO:0008932">
    <property type="term" value="F:lytic endotransglycosylase activity"/>
    <property type="evidence" value="ECO:0007669"/>
    <property type="project" value="UniProtKB-UniRule"/>
</dbReference>
<evidence type="ECO:0000313" key="9">
    <source>
        <dbReference type="Proteomes" id="UP000262195"/>
    </source>
</evidence>
<dbReference type="GO" id="GO:0009252">
    <property type="term" value="P:peptidoglycan biosynthetic process"/>
    <property type="evidence" value="ECO:0007669"/>
    <property type="project" value="UniProtKB-UniRule"/>
</dbReference>
<dbReference type="STRING" id="1121105.GCA_000421665_01426"/>
<comment type="function">
    <text evidence="7">Functions as a peptidoglycan terminase that cleaves nascent peptidoglycan strands endolytically to terminate their elongation.</text>
</comment>
<proteinExistence type="inferred from homology"/>
<dbReference type="Pfam" id="PF02618">
    <property type="entry name" value="YceG"/>
    <property type="match status" value="1"/>
</dbReference>
<dbReference type="AlphaFoldDB" id="A0A3D4S4L4"/>
<keyword evidence="4 7" id="KW-0472">Membrane</keyword>
<gene>
    <name evidence="7 8" type="primary">mltG</name>
    <name evidence="8" type="ORF">DIW15_03430</name>
</gene>
<evidence type="ECO:0000256" key="5">
    <source>
        <dbReference type="ARBA" id="ARBA00023239"/>
    </source>
</evidence>
<dbReference type="HAMAP" id="MF_02065">
    <property type="entry name" value="MltG"/>
    <property type="match status" value="1"/>
</dbReference>
<evidence type="ECO:0000256" key="3">
    <source>
        <dbReference type="ARBA" id="ARBA00022989"/>
    </source>
</evidence>
<keyword evidence="1 7" id="KW-1003">Cell membrane</keyword>
<comment type="catalytic activity">
    <reaction evidence="7">
        <text>a peptidoglycan chain = a peptidoglycan chain with N-acetyl-1,6-anhydromuramyl-[peptide] at the reducing end + a peptidoglycan chain with N-acetylglucosamine at the non-reducing end.</text>
        <dbReference type="EC" id="4.2.2.29"/>
    </reaction>
</comment>
<dbReference type="RefSeq" id="WP_022796692.1">
    <property type="nucleotide sequence ID" value="NZ_JBQEAI010000004.1"/>
</dbReference>
<organism evidence="8 9">
    <name type="scientific">Bavariicoccus seileri</name>
    <dbReference type="NCBI Taxonomy" id="549685"/>
    <lineage>
        <taxon>Bacteria</taxon>
        <taxon>Bacillati</taxon>
        <taxon>Bacillota</taxon>
        <taxon>Bacilli</taxon>
        <taxon>Lactobacillales</taxon>
        <taxon>Enterococcaceae</taxon>
        <taxon>Bavariicoccus</taxon>
    </lineage>
</organism>
<feature type="site" description="Important for catalytic activity" evidence="7">
    <location>
        <position position="260"/>
    </location>
</feature>
<dbReference type="EC" id="4.2.2.29" evidence="7"/>
<keyword evidence="2 7" id="KW-0812">Transmembrane</keyword>
<keyword evidence="6 7" id="KW-0961">Cell wall biogenesis/degradation</keyword>
<dbReference type="Gene3D" id="3.30.1490.480">
    <property type="entry name" value="Endolytic murein transglycosylase"/>
    <property type="match status" value="1"/>
</dbReference>
<protein>
    <recommendedName>
        <fullName evidence="7">Endolytic murein transglycosylase</fullName>
        <ecNumber evidence="7">4.2.2.29</ecNumber>
    </recommendedName>
    <alternativeName>
        <fullName evidence="7">Peptidoglycan lytic transglycosylase</fullName>
    </alternativeName>
    <alternativeName>
        <fullName evidence="7">Peptidoglycan polymerization terminase</fullName>
    </alternativeName>
</protein>
<dbReference type="GO" id="GO:0071555">
    <property type="term" value="P:cell wall organization"/>
    <property type="evidence" value="ECO:0007669"/>
    <property type="project" value="UniProtKB-KW"/>
</dbReference>
<dbReference type="Gene3D" id="3.30.160.60">
    <property type="entry name" value="Classic Zinc Finger"/>
    <property type="match status" value="1"/>
</dbReference>
<dbReference type="NCBIfam" id="TIGR00247">
    <property type="entry name" value="endolytic transglycosylase MltG"/>
    <property type="match status" value="1"/>
</dbReference>
<keyword evidence="3 7" id="KW-1133">Transmembrane helix</keyword>
<accession>A0A3D4S4L4</accession>
<name>A0A3D4S4L4_9ENTE</name>
<dbReference type="Proteomes" id="UP000262195">
    <property type="component" value="Unassembled WGS sequence"/>
</dbReference>
<dbReference type="PANTHER" id="PTHR30518">
    <property type="entry name" value="ENDOLYTIC MUREIN TRANSGLYCOSYLASE"/>
    <property type="match status" value="1"/>
</dbReference>
<comment type="similarity">
    <text evidence="7">Belongs to the transglycosylase MltG family.</text>
</comment>
<evidence type="ECO:0000313" key="8">
    <source>
        <dbReference type="EMBL" id="HCS93747.1"/>
    </source>
</evidence>
<evidence type="ECO:0000256" key="7">
    <source>
        <dbReference type="HAMAP-Rule" id="MF_02065"/>
    </source>
</evidence>